<dbReference type="InterPro" id="IPR016036">
    <property type="entry name" value="Malonyl_transacylase_ACP-bd"/>
</dbReference>
<organism evidence="10 11">
    <name type="scientific">Calothrix parasitica NIES-267</name>
    <dbReference type="NCBI Taxonomy" id="1973488"/>
    <lineage>
        <taxon>Bacteria</taxon>
        <taxon>Bacillati</taxon>
        <taxon>Cyanobacteriota</taxon>
        <taxon>Cyanophyceae</taxon>
        <taxon>Nostocales</taxon>
        <taxon>Calotrichaceae</taxon>
        <taxon>Calothrix</taxon>
    </lineage>
</organism>
<dbReference type="Pfam" id="PF00109">
    <property type="entry name" value="ketoacyl-synt"/>
    <property type="match status" value="1"/>
</dbReference>
<dbReference type="PROSITE" id="PS52004">
    <property type="entry name" value="KS3_2"/>
    <property type="match status" value="1"/>
</dbReference>
<dbReference type="SMART" id="SM00825">
    <property type="entry name" value="PKS_KS"/>
    <property type="match status" value="1"/>
</dbReference>
<dbReference type="InterPro" id="IPR014030">
    <property type="entry name" value="Ketoacyl_synth_N"/>
</dbReference>
<sequence length="1550" mass="171497">MTTNGLEIAIIGMAGRFPGAKNIDEYWQNIQNGIESIRPLTDEYLLSQGVDKSSLEHPQYVKAGAVLEDIELFDADFFGFSPREAEILDPQQRLFLECAQEAIETAGYNPQTYPGLIGVYGGAGMNGYLFNLYSNSNIRNSLSNYQLFLASDKDFLTTRVSYKLNLSGPSVDVQTACSTSLVAVHIACQSLLSGECDMALAGGVAISKQLGYVYQEGGIYSPDGHCRAFDTNAKGTVSGSGVGIVVLKRLEDALNDGDCIDAVIKGSAINNDGAFKVSYTSPSIDAQAKVIRAAQLIGEIEPETISYIEAHGTGTALGDPIEIAALTQVFGSNHQQNSCGIGSVKTNIGHLDTAAGIASLIKAVLALKYQQIPPSLNFEQPNPQIDFDNSPFYVNASLSAWETDKLPRRAGVSSFGIGGTNAHLVLEENLTPSYRTPIELLRRGGRDSQTPLSLTSTKGGDSQTPLSLTRRGDGGEVNPCELLTVSAKTESALGTATKNLANYLETHPNLDLADVAYTLKVGRQEFEHRRFLVCQNIESAIELLKSPDSEKVFTHNHTSTTQSIAFMFSGQGSQYVNMGRELYETQATFRETVDNCCKLIKPHLGFDLLTLIYPSPSTPSTPSPPSPLNQTAHAQPAIFIIEYALSKLWMSWGITPEATIGHSIGEYVAATIAGVFSLEDALKVVAARGKLMQEQPTGAMLSVFLGANEIQSWLSEEVTLAANNAANLCVVSGNNDAINNLQQRLEASNITCRLLHTSHAFHSPMMSGAEKPFMEVLESVKLNPPSIPFISNVTGTWITATEATDKAYWVKHLRETVQFAGGIEELTKDSSRILLEVGAGRTLSTFAKGKSKLVLTSLRHPKEDNSDVGFIFKTLGKLWLNGLKINWNAFYQNKYQHQHQDKKLYRIPLPTYPFERKRYWVDASTELSQEITGKNINKYQNKINHDGDWFYVPTWKRDKVEFVTAEKLASQKYVWLIFVDMRGVGSKIAQQLGSAGHDVITVAVGDKFDQLGYRQFSINPESKQDYVELLEDLELRELNVERVIHLWNLDEEISKSSFADAQKLGFYSLLYLTQAISQQKINNSIHIKIITNCVYDVVGEEDLHSIQSPIVGLSKVIGQEYTNIACYNIDVSDGKGNERLVKQLLSEVISQPTDFTVAYRGRYRWKQQFKLVKRDDESNNNIQLRSEGIYLIIGDLVNGLGRVFAEYLVNKLQAKLVLVGDEKPSLDLKDSLFFQADITDELQIENAMSQAESQFGEIHGVFYSTPMSNEHSTATIGELTQNHCEYNFRYKVYGLQVLEKILQSRKLDFCILQSSLSTVVGGLGLGAYSAANYFVDAFTQQQLNNDSEKSTPWFSVNWDACDFELNQHREFSSNMAEFALTPDEVWKATQSILDMSAFPQVVVSKGELDARIKQWINVKPLNETSTIGNNSTHARPNLTNEYIAPKNEIEQAIAQIWQDLLGIDKVGVNDSFFELGGHSLLAVQAIARLREMFQVELEMRSVLFEAPTVAKIAELIEKEQPKEDDLAQMADVLAEIQGLTSEEVMKELGE</sequence>
<dbReference type="EMBL" id="AP018227">
    <property type="protein sequence ID" value="BAY81642.1"/>
    <property type="molecule type" value="Genomic_DNA"/>
</dbReference>
<feature type="domain" description="Carrier" evidence="8">
    <location>
        <begin position="1444"/>
        <end position="1520"/>
    </location>
</feature>
<evidence type="ECO:0000256" key="3">
    <source>
        <dbReference type="ARBA" id="ARBA00022679"/>
    </source>
</evidence>
<dbReference type="InterPro" id="IPR006162">
    <property type="entry name" value="Ppantetheine_attach_site"/>
</dbReference>
<dbReference type="InterPro" id="IPR020841">
    <property type="entry name" value="PKS_Beta-ketoAc_synthase_dom"/>
</dbReference>
<dbReference type="SUPFAM" id="SSF47336">
    <property type="entry name" value="ACP-like"/>
    <property type="match status" value="1"/>
</dbReference>
<dbReference type="CDD" id="cd00833">
    <property type="entry name" value="PKS"/>
    <property type="match status" value="1"/>
</dbReference>
<dbReference type="Gene3D" id="3.40.50.720">
    <property type="entry name" value="NAD(P)-binding Rossmann-like Domain"/>
    <property type="match status" value="1"/>
</dbReference>
<dbReference type="Gene3D" id="3.40.47.10">
    <property type="match status" value="1"/>
</dbReference>
<dbReference type="GO" id="GO:0031177">
    <property type="term" value="F:phosphopantetheine binding"/>
    <property type="evidence" value="ECO:0007669"/>
    <property type="project" value="InterPro"/>
</dbReference>
<dbReference type="Gene3D" id="3.30.70.250">
    <property type="entry name" value="Malonyl-CoA ACP transacylase, ACP-binding"/>
    <property type="match status" value="1"/>
</dbReference>
<dbReference type="FunFam" id="3.40.47.10:FF:000042">
    <property type="entry name" value="Polyketide synthase Pks13"/>
    <property type="match status" value="1"/>
</dbReference>
<name>A0A1Z4LK86_9CYAN</name>
<dbReference type="PANTHER" id="PTHR43775:SF51">
    <property type="entry name" value="INACTIVE PHENOLPHTHIOCEROL SYNTHESIS POLYKETIDE SYNTHASE TYPE I PKS1-RELATED"/>
    <property type="match status" value="1"/>
</dbReference>
<dbReference type="InterPro" id="IPR049490">
    <property type="entry name" value="C883_1060-like_KR_N"/>
</dbReference>
<dbReference type="GO" id="GO:0004315">
    <property type="term" value="F:3-oxoacyl-[acyl-carrier-protein] synthase activity"/>
    <property type="evidence" value="ECO:0007669"/>
    <property type="project" value="InterPro"/>
</dbReference>
<keyword evidence="6" id="KW-0511">Multifunctional enzyme</keyword>
<reference evidence="10 11" key="1">
    <citation type="submission" date="2017-06" db="EMBL/GenBank/DDBJ databases">
        <title>Genome sequencing of cyanobaciteial culture collection at National Institute for Environmental Studies (NIES).</title>
        <authorList>
            <person name="Hirose Y."/>
            <person name="Shimura Y."/>
            <person name="Fujisawa T."/>
            <person name="Nakamura Y."/>
            <person name="Kawachi M."/>
        </authorList>
    </citation>
    <scope>NUCLEOTIDE SEQUENCE [LARGE SCALE GENOMIC DNA]</scope>
    <source>
        <strain evidence="10 11">NIES-267</strain>
    </source>
</reference>
<dbReference type="SUPFAM" id="SSF53901">
    <property type="entry name" value="Thiolase-like"/>
    <property type="match status" value="1"/>
</dbReference>
<dbReference type="PROSITE" id="PS00012">
    <property type="entry name" value="PHOSPHOPANTETHEINE"/>
    <property type="match status" value="1"/>
</dbReference>
<evidence type="ECO:0000313" key="11">
    <source>
        <dbReference type="Proteomes" id="UP000218418"/>
    </source>
</evidence>
<dbReference type="PROSITE" id="PS50075">
    <property type="entry name" value="CARRIER"/>
    <property type="match status" value="1"/>
</dbReference>
<dbReference type="Gene3D" id="3.30.70.3290">
    <property type="match status" value="1"/>
</dbReference>
<evidence type="ECO:0000259" key="9">
    <source>
        <dbReference type="PROSITE" id="PS52004"/>
    </source>
</evidence>
<dbReference type="Pfam" id="PF22621">
    <property type="entry name" value="CurL-like_PKS_C"/>
    <property type="match status" value="1"/>
</dbReference>
<evidence type="ECO:0000256" key="4">
    <source>
        <dbReference type="ARBA" id="ARBA00022832"/>
    </source>
</evidence>
<dbReference type="InterPro" id="IPR014043">
    <property type="entry name" value="Acyl_transferase_dom"/>
</dbReference>
<evidence type="ECO:0000256" key="5">
    <source>
        <dbReference type="ARBA" id="ARBA00023098"/>
    </source>
</evidence>
<keyword evidence="2" id="KW-0597">Phosphoprotein</keyword>
<evidence type="ECO:0000256" key="7">
    <source>
        <dbReference type="SAM" id="MobiDB-lite"/>
    </source>
</evidence>
<feature type="region of interest" description="Disordered" evidence="7">
    <location>
        <begin position="445"/>
        <end position="473"/>
    </location>
</feature>
<dbReference type="SMART" id="SM00823">
    <property type="entry name" value="PKS_PP"/>
    <property type="match status" value="1"/>
</dbReference>
<dbReference type="PANTHER" id="PTHR43775">
    <property type="entry name" value="FATTY ACID SYNTHASE"/>
    <property type="match status" value="1"/>
</dbReference>
<feature type="domain" description="Ketosynthase family 3 (KS3)" evidence="9">
    <location>
        <begin position="5"/>
        <end position="428"/>
    </location>
</feature>
<keyword evidence="5" id="KW-0443">Lipid metabolism</keyword>
<evidence type="ECO:0000313" key="10">
    <source>
        <dbReference type="EMBL" id="BAY81642.1"/>
    </source>
</evidence>
<keyword evidence="3" id="KW-0808">Transferase</keyword>
<dbReference type="InterPro" id="IPR001227">
    <property type="entry name" value="Ac_transferase_dom_sf"/>
</dbReference>
<feature type="compositionally biased region" description="Polar residues" evidence="7">
    <location>
        <begin position="447"/>
        <end position="467"/>
    </location>
</feature>
<dbReference type="InterPro" id="IPR016035">
    <property type="entry name" value="Acyl_Trfase/lysoPLipase"/>
</dbReference>
<gene>
    <name evidence="10" type="ORF">NIES267_11190</name>
</gene>
<dbReference type="PROSITE" id="PS00606">
    <property type="entry name" value="KS3_1"/>
    <property type="match status" value="1"/>
</dbReference>
<evidence type="ECO:0000256" key="2">
    <source>
        <dbReference type="ARBA" id="ARBA00022553"/>
    </source>
</evidence>
<dbReference type="InterPro" id="IPR020806">
    <property type="entry name" value="PKS_PP-bd"/>
</dbReference>
<dbReference type="Pfam" id="PF08659">
    <property type="entry name" value="KR"/>
    <property type="match status" value="1"/>
</dbReference>
<dbReference type="GO" id="GO:0044550">
    <property type="term" value="P:secondary metabolite biosynthetic process"/>
    <property type="evidence" value="ECO:0007669"/>
    <property type="project" value="UniProtKB-ARBA"/>
</dbReference>
<dbReference type="SUPFAM" id="SSF52151">
    <property type="entry name" value="FabD/lysophospholipase-like"/>
    <property type="match status" value="1"/>
</dbReference>
<dbReference type="SUPFAM" id="SSF55048">
    <property type="entry name" value="Probable ACP-binding domain of malonyl-CoA ACP transacylase"/>
    <property type="match status" value="1"/>
</dbReference>
<keyword evidence="11" id="KW-1185">Reference proteome</keyword>
<keyword evidence="1" id="KW-0596">Phosphopantetheine</keyword>
<dbReference type="InterPro" id="IPR036736">
    <property type="entry name" value="ACP-like_sf"/>
</dbReference>
<dbReference type="InterPro" id="IPR036291">
    <property type="entry name" value="NAD(P)-bd_dom_sf"/>
</dbReference>
<dbReference type="InterPro" id="IPR009081">
    <property type="entry name" value="PP-bd_ACP"/>
</dbReference>
<dbReference type="Pfam" id="PF21394">
    <property type="entry name" value="Beta-ketacyl_N"/>
    <property type="match status" value="1"/>
</dbReference>
<evidence type="ECO:0000256" key="1">
    <source>
        <dbReference type="ARBA" id="ARBA00022450"/>
    </source>
</evidence>
<dbReference type="Gene3D" id="3.40.366.10">
    <property type="entry name" value="Malonyl-Coenzyme A Acyl Carrier Protein, domain 2"/>
    <property type="match status" value="1"/>
</dbReference>
<dbReference type="InterPro" id="IPR029058">
    <property type="entry name" value="AB_hydrolase_fold"/>
</dbReference>
<dbReference type="InterPro" id="IPR018201">
    <property type="entry name" value="Ketoacyl_synth_AS"/>
</dbReference>
<dbReference type="InterPro" id="IPR050091">
    <property type="entry name" value="PKS_NRPS_Biosynth_Enz"/>
</dbReference>
<dbReference type="InterPro" id="IPR016039">
    <property type="entry name" value="Thiolase-like"/>
</dbReference>
<dbReference type="GO" id="GO:0006633">
    <property type="term" value="P:fatty acid biosynthetic process"/>
    <property type="evidence" value="ECO:0007669"/>
    <property type="project" value="InterPro"/>
</dbReference>
<dbReference type="FunFam" id="1.10.1200.10:FF:000016">
    <property type="entry name" value="Non-ribosomal peptide synthase"/>
    <property type="match status" value="1"/>
</dbReference>
<dbReference type="Pfam" id="PF00550">
    <property type="entry name" value="PP-binding"/>
    <property type="match status" value="1"/>
</dbReference>
<dbReference type="GO" id="GO:0004312">
    <property type="term" value="F:fatty acid synthase activity"/>
    <property type="evidence" value="ECO:0007669"/>
    <property type="project" value="TreeGrafter"/>
</dbReference>
<protein>
    <submittedName>
        <fullName evidence="10">Polyketide synthase type I</fullName>
    </submittedName>
</protein>
<dbReference type="OrthoDB" id="499075at2"/>
<dbReference type="Pfam" id="PF00698">
    <property type="entry name" value="Acyl_transf_1"/>
    <property type="match status" value="1"/>
</dbReference>
<dbReference type="InterPro" id="IPR013968">
    <property type="entry name" value="PKS_KR"/>
</dbReference>
<dbReference type="Proteomes" id="UP000218418">
    <property type="component" value="Chromosome"/>
</dbReference>
<dbReference type="Gene3D" id="3.40.50.1820">
    <property type="entry name" value="alpha/beta hydrolase"/>
    <property type="match status" value="1"/>
</dbReference>
<evidence type="ECO:0000256" key="6">
    <source>
        <dbReference type="ARBA" id="ARBA00023268"/>
    </source>
</evidence>
<proteinExistence type="predicted"/>
<dbReference type="InterPro" id="IPR057326">
    <property type="entry name" value="KR_dom"/>
</dbReference>
<dbReference type="Pfam" id="PF02801">
    <property type="entry name" value="Ketoacyl-synt_C"/>
    <property type="match status" value="1"/>
</dbReference>
<accession>A0A1Z4LK86</accession>
<keyword evidence="4" id="KW-0276">Fatty acid metabolism</keyword>
<dbReference type="InterPro" id="IPR014031">
    <property type="entry name" value="Ketoacyl_synth_C"/>
</dbReference>
<dbReference type="SMART" id="SM00827">
    <property type="entry name" value="PKS_AT"/>
    <property type="match status" value="1"/>
</dbReference>
<dbReference type="SUPFAM" id="SSF51735">
    <property type="entry name" value="NAD(P)-binding Rossmann-fold domains"/>
    <property type="match status" value="2"/>
</dbReference>
<dbReference type="SMART" id="SM00822">
    <property type="entry name" value="PKS_KR"/>
    <property type="match status" value="1"/>
</dbReference>
<evidence type="ECO:0000259" key="8">
    <source>
        <dbReference type="PROSITE" id="PS50075"/>
    </source>
</evidence>